<gene>
    <name evidence="8" type="ORF">SASPL_116562</name>
</gene>
<evidence type="ECO:0000256" key="3">
    <source>
        <dbReference type="ARBA" id="ARBA00023125"/>
    </source>
</evidence>
<keyword evidence="4" id="KW-0539">Nucleus</keyword>
<dbReference type="GO" id="GO:0005634">
    <property type="term" value="C:nucleus"/>
    <property type="evidence" value="ECO:0007669"/>
    <property type="project" value="UniProtKB-SubCell"/>
</dbReference>
<feature type="domain" description="Myb-like" evidence="6">
    <location>
        <begin position="27"/>
        <end position="79"/>
    </location>
</feature>
<evidence type="ECO:0000313" key="9">
    <source>
        <dbReference type="Proteomes" id="UP000298416"/>
    </source>
</evidence>
<dbReference type="OrthoDB" id="2143914at2759"/>
<dbReference type="CDD" id="cd00167">
    <property type="entry name" value="SANT"/>
    <property type="match status" value="2"/>
</dbReference>
<feature type="domain" description="HTH myb-type" evidence="7">
    <location>
        <begin position="27"/>
        <end position="83"/>
    </location>
</feature>
<evidence type="ECO:0000256" key="2">
    <source>
        <dbReference type="ARBA" id="ARBA00022737"/>
    </source>
</evidence>
<dbReference type="InterPro" id="IPR015495">
    <property type="entry name" value="Myb_TF_plants"/>
</dbReference>
<evidence type="ECO:0000259" key="7">
    <source>
        <dbReference type="PROSITE" id="PS51294"/>
    </source>
</evidence>
<evidence type="ECO:0000256" key="1">
    <source>
        <dbReference type="ARBA" id="ARBA00004123"/>
    </source>
</evidence>
<evidence type="ECO:0000259" key="6">
    <source>
        <dbReference type="PROSITE" id="PS50090"/>
    </source>
</evidence>
<name>A0A8X8ZVI0_SALSN</name>
<dbReference type="GO" id="GO:0003677">
    <property type="term" value="F:DNA binding"/>
    <property type="evidence" value="ECO:0007669"/>
    <property type="project" value="UniProtKB-KW"/>
</dbReference>
<comment type="subcellular location">
    <subcellularLocation>
        <location evidence="1">Nucleus</location>
    </subcellularLocation>
</comment>
<dbReference type="PANTHER" id="PTHR10641:SF1377">
    <property type="entry name" value="MYB-RELATED PROTEIN MYB4-LIKE"/>
    <property type="match status" value="1"/>
</dbReference>
<dbReference type="PROSITE" id="PS51294">
    <property type="entry name" value="HTH_MYB"/>
    <property type="match status" value="2"/>
</dbReference>
<feature type="domain" description="Myb-like" evidence="6">
    <location>
        <begin position="80"/>
        <end position="130"/>
    </location>
</feature>
<reference evidence="8" key="1">
    <citation type="submission" date="2018-01" db="EMBL/GenBank/DDBJ databases">
        <authorList>
            <person name="Mao J.F."/>
        </authorList>
    </citation>
    <scope>NUCLEOTIDE SEQUENCE</scope>
    <source>
        <strain evidence="8">Huo1</strain>
        <tissue evidence="8">Leaf</tissue>
    </source>
</reference>
<dbReference type="InterPro" id="IPR017930">
    <property type="entry name" value="Myb_dom"/>
</dbReference>
<comment type="function">
    <text evidence="5">Transcription factor.</text>
</comment>
<dbReference type="InterPro" id="IPR001005">
    <property type="entry name" value="SANT/Myb"/>
</dbReference>
<dbReference type="PROSITE" id="PS50090">
    <property type="entry name" value="MYB_LIKE"/>
    <property type="match status" value="2"/>
</dbReference>
<keyword evidence="2" id="KW-0677">Repeat</keyword>
<protein>
    <recommendedName>
        <fullName evidence="10">Myb proto-oncogene protein, plant</fullName>
    </recommendedName>
</protein>
<dbReference type="Pfam" id="PF00249">
    <property type="entry name" value="Myb_DNA-binding"/>
    <property type="match status" value="2"/>
</dbReference>
<reference evidence="8" key="2">
    <citation type="submission" date="2020-08" db="EMBL/GenBank/DDBJ databases">
        <title>Plant Genome Project.</title>
        <authorList>
            <person name="Zhang R.-G."/>
        </authorList>
    </citation>
    <scope>NUCLEOTIDE SEQUENCE</scope>
    <source>
        <strain evidence="8">Huo1</strain>
        <tissue evidence="8">Leaf</tissue>
    </source>
</reference>
<keyword evidence="3" id="KW-0238">DNA-binding</keyword>
<keyword evidence="9" id="KW-1185">Reference proteome</keyword>
<organism evidence="8">
    <name type="scientific">Salvia splendens</name>
    <name type="common">Scarlet sage</name>
    <dbReference type="NCBI Taxonomy" id="180675"/>
    <lineage>
        <taxon>Eukaryota</taxon>
        <taxon>Viridiplantae</taxon>
        <taxon>Streptophyta</taxon>
        <taxon>Embryophyta</taxon>
        <taxon>Tracheophyta</taxon>
        <taxon>Spermatophyta</taxon>
        <taxon>Magnoliopsida</taxon>
        <taxon>eudicotyledons</taxon>
        <taxon>Gunneridae</taxon>
        <taxon>Pentapetalae</taxon>
        <taxon>asterids</taxon>
        <taxon>lamiids</taxon>
        <taxon>Lamiales</taxon>
        <taxon>Lamiaceae</taxon>
        <taxon>Nepetoideae</taxon>
        <taxon>Mentheae</taxon>
        <taxon>Salviinae</taxon>
        <taxon>Salvia</taxon>
        <taxon>Salvia subgen. Calosphace</taxon>
        <taxon>core Calosphace</taxon>
    </lineage>
</organism>
<comment type="caution">
    <text evidence="8">The sequence shown here is derived from an EMBL/GenBank/DDBJ whole genome shotgun (WGS) entry which is preliminary data.</text>
</comment>
<dbReference type="PANTHER" id="PTHR10641">
    <property type="entry name" value="MYB FAMILY TRANSCRIPTION FACTOR"/>
    <property type="match status" value="1"/>
</dbReference>
<dbReference type="FunFam" id="1.10.10.60:FF:000001">
    <property type="entry name" value="MYB-related transcription factor"/>
    <property type="match status" value="1"/>
</dbReference>
<proteinExistence type="predicted"/>
<dbReference type="AlphaFoldDB" id="A0A8X8ZVI0"/>
<dbReference type="EMBL" id="PNBA02000006">
    <property type="protein sequence ID" value="KAG6420047.1"/>
    <property type="molecule type" value="Genomic_DNA"/>
</dbReference>
<evidence type="ECO:0008006" key="10">
    <source>
        <dbReference type="Google" id="ProtNLM"/>
    </source>
</evidence>
<evidence type="ECO:0000313" key="8">
    <source>
        <dbReference type="EMBL" id="KAG6420047.1"/>
    </source>
</evidence>
<dbReference type="Proteomes" id="UP000298416">
    <property type="component" value="Unassembled WGS sequence"/>
</dbReference>
<sequence>MYILYNCILNKRYSNKGKKMRKSSVDKNGVKKGAWSEEEDNKLKSYVLRYGHWNWRLLPKFAGLARCGKSCRLRWVNYLKPGLKRGRFTQEEEILIAKLHRQLGNKWSAMAAKIPGRTDNEIKNYCHTHFKKHSKKAPSPSQLTPCKNLESSEDLQTSGKLILESSERLNSPNPMAVTCDSEDCASSSQSGGAEEVEEEVVIGENCDSRTGMDFNDGFLESFWNQPFVVDTSYSYNHTYSPLMEQEAAIYRFT</sequence>
<accession>A0A8X8ZVI0</accession>
<feature type="domain" description="HTH myb-type" evidence="7">
    <location>
        <begin position="84"/>
        <end position="134"/>
    </location>
</feature>
<evidence type="ECO:0000256" key="4">
    <source>
        <dbReference type="ARBA" id="ARBA00023242"/>
    </source>
</evidence>
<dbReference type="SMART" id="SM00717">
    <property type="entry name" value="SANT"/>
    <property type="match status" value="2"/>
</dbReference>
<evidence type="ECO:0000256" key="5">
    <source>
        <dbReference type="ARBA" id="ARBA00057804"/>
    </source>
</evidence>